<reference evidence="1 2" key="2">
    <citation type="journal article" date="2022" name="Mol. Ecol. Resour.">
        <title>The genomes of chicory, endive, great burdock and yacon provide insights into Asteraceae paleo-polyploidization history and plant inulin production.</title>
        <authorList>
            <person name="Fan W."/>
            <person name="Wang S."/>
            <person name="Wang H."/>
            <person name="Wang A."/>
            <person name="Jiang F."/>
            <person name="Liu H."/>
            <person name="Zhao H."/>
            <person name="Xu D."/>
            <person name="Zhang Y."/>
        </authorList>
    </citation>
    <scope>NUCLEOTIDE SEQUENCE [LARGE SCALE GENOMIC DNA]</scope>
    <source>
        <strain evidence="2">cv. Niubang</strain>
    </source>
</reference>
<dbReference type="EMBL" id="CM042061">
    <property type="protein sequence ID" value="KAI3672362.1"/>
    <property type="molecule type" value="Genomic_DNA"/>
</dbReference>
<keyword evidence="2" id="KW-1185">Reference proteome</keyword>
<dbReference type="Proteomes" id="UP001055879">
    <property type="component" value="Linkage Group LG15"/>
</dbReference>
<name>A0ACB8XRA6_ARCLA</name>
<protein>
    <submittedName>
        <fullName evidence="1">Uncharacterized protein</fullName>
    </submittedName>
</protein>
<reference evidence="2" key="1">
    <citation type="journal article" date="2022" name="Mol. Ecol. Resour.">
        <title>The genomes of chicory, endive, great burdock and yacon provide insights into Asteraceae palaeo-polyploidization history and plant inulin production.</title>
        <authorList>
            <person name="Fan W."/>
            <person name="Wang S."/>
            <person name="Wang H."/>
            <person name="Wang A."/>
            <person name="Jiang F."/>
            <person name="Liu H."/>
            <person name="Zhao H."/>
            <person name="Xu D."/>
            <person name="Zhang Y."/>
        </authorList>
    </citation>
    <scope>NUCLEOTIDE SEQUENCE [LARGE SCALE GENOMIC DNA]</scope>
    <source>
        <strain evidence="2">cv. Niubang</strain>
    </source>
</reference>
<accession>A0ACB8XRA6</accession>
<evidence type="ECO:0000313" key="2">
    <source>
        <dbReference type="Proteomes" id="UP001055879"/>
    </source>
</evidence>
<sequence>MVAMEMLNYGRTLLIVCKNEEICVLEVESGKMMSGFCEKIGGVSGVVVERGGSGFRRGECGGYCGGKELGKPVTEMEEVLKVVVEDRRRTITISSSLDWTCKMWTRESERERATITKRRGKNQSPVD</sequence>
<proteinExistence type="predicted"/>
<comment type="caution">
    <text evidence="1">The sequence shown here is derived from an EMBL/GenBank/DDBJ whole genome shotgun (WGS) entry which is preliminary data.</text>
</comment>
<gene>
    <name evidence="1" type="ORF">L6452_38446</name>
</gene>
<evidence type="ECO:0000313" key="1">
    <source>
        <dbReference type="EMBL" id="KAI3672362.1"/>
    </source>
</evidence>
<organism evidence="1 2">
    <name type="scientific">Arctium lappa</name>
    <name type="common">Greater burdock</name>
    <name type="synonym">Lappa major</name>
    <dbReference type="NCBI Taxonomy" id="4217"/>
    <lineage>
        <taxon>Eukaryota</taxon>
        <taxon>Viridiplantae</taxon>
        <taxon>Streptophyta</taxon>
        <taxon>Embryophyta</taxon>
        <taxon>Tracheophyta</taxon>
        <taxon>Spermatophyta</taxon>
        <taxon>Magnoliopsida</taxon>
        <taxon>eudicotyledons</taxon>
        <taxon>Gunneridae</taxon>
        <taxon>Pentapetalae</taxon>
        <taxon>asterids</taxon>
        <taxon>campanulids</taxon>
        <taxon>Asterales</taxon>
        <taxon>Asteraceae</taxon>
        <taxon>Carduoideae</taxon>
        <taxon>Cardueae</taxon>
        <taxon>Arctiinae</taxon>
        <taxon>Arctium</taxon>
    </lineage>
</organism>